<dbReference type="Pfam" id="PF00144">
    <property type="entry name" value="Beta-lactamase"/>
    <property type="match status" value="1"/>
</dbReference>
<dbReference type="Proteomes" id="UP001202281">
    <property type="component" value="Unassembled WGS sequence"/>
</dbReference>
<feature type="signal peptide" evidence="1">
    <location>
        <begin position="1"/>
        <end position="18"/>
    </location>
</feature>
<dbReference type="RefSeq" id="WP_243917631.1">
    <property type="nucleotide sequence ID" value="NZ_JALHLG010000003.1"/>
</dbReference>
<dbReference type="InterPro" id="IPR001466">
    <property type="entry name" value="Beta-lactam-related"/>
</dbReference>
<evidence type="ECO:0000259" key="2">
    <source>
        <dbReference type="Pfam" id="PF00144"/>
    </source>
</evidence>
<dbReference type="Gene3D" id="3.40.710.10">
    <property type="entry name" value="DD-peptidase/beta-lactamase superfamily"/>
    <property type="match status" value="1"/>
</dbReference>
<comment type="caution">
    <text evidence="3">The sequence shown here is derived from an EMBL/GenBank/DDBJ whole genome shotgun (WGS) entry which is preliminary data.</text>
</comment>
<feature type="domain" description="Beta-lactamase-related" evidence="2">
    <location>
        <begin position="26"/>
        <end position="116"/>
    </location>
</feature>
<dbReference type="EMBL" id="JALHLG010000003">
    <property type="protein sequence ID" value="MCJ2185697.1"/>
    <property type="molecule type" value="Genomic_DNA"/>
</dbReference>
<keyword evidence="4" id="KW-1185">Reference proteome</keyword>
<evidence type="ECO:0000313" key="4">
    <source>
        <dbReference type="Proteomes" id="UP001202281"/>
    </source>
</evidence>
<dbReference type="InterPro" id="IPR050491">
    <property type="entry name" value="AmpC-like"/>
</dbReference>
<accession>A0ABT0BKY2</accession>
<reference evidence="3 4" key="1">
    <citation type="submission" date="2022-04" db="EMBL/GenBank/DDBJ databases">
        <title>Identification of a novel bacterium isolated from mangrove sediments.</title>
        <authorList>
            <person name="Pan X."/>
        </authorList>
    </citation>
    <scope>NUCLEOTIDE SEQUENCE [LARGE SCALE GENOMIC DNA]</scope>
    <source>
        <strain evidence="3 4">B2638</strain>
    </source>
</reference>
<dbReference type="PANTHER" id="PTHR46825:SF9">
    <property type="entry name" value="BETA-LACTAMASE-RELATED DOMAIN-CONTAINING PROTEIN"/>
    <property type="match status" value="1"/>
</dbReference>
<feature type="chain" id="PRO_5045601829" evidence="1">
    <location>
        <begin position="19"/>
        <end position="127"/>
    </location>
</feature>
<dbReference type="InterPro" id="IPR012338">
    <property type="entry name" value="Beta-lactam/transpept-like"/>
</dbReference>
<evidence type="ECO:0000256" key="1">
    <source>
        <dbReference type="SAM" id="SignalP"/>
    </source>
</evidence>
<evidence type="ECO:0000313" key="3">
    <source>
        <dbReference type="EMBL" id="MCJ2185697.1"/>
    </source>
</evidence>
<dbReference type="SUPFAM" id="SSF56601">
    <property type="entry name" value="beta-lactamase/transpeptidase-like"/>
    <property type="match status" value="1"/>
</dbReference>
<organism evidence="3 4">
    <name type="scientific">Novosphingobium beihaiensis</name>
    <dbReference type="NCBI Taxonomy" id="2930389"/>
    <lineage>
        <taxon>Bacteria</taxon>
        <taxon>Pseudomonadati</taxon>
        <taxon>Pseudomonadota</taxon>
        <taxon>Alphaproteobacteria</taxon>
        <taxon>Sphingomonadales</taxon>
        <taxon>Sphingomonadaceae</taxon>
        <taxon>Novosphingobium</taxon>
    </lineage>
</organism>
<gene>
    <name evidence="3" type="ORF">MTR66_02585</name>
</gene>
<dbReference type="PANTHER" id="PTHR46825">
    <property type="entry name" value="D-ALANYL-D-ALANINE-CARBOXYPEPTIDASE/ENDOPEPTIDASE AMPH"/>
    <property type="match status" value="1"/>
</dbReference>
<protein>
    <submittedName>
        <fullName evidence="3">Beta-lactamase family protein</fullName>
    </submittedName>
</protein>
<sequence length="127" mass="13350">MRLLLMLFAFILASGLQGSTPDQSIDAFIDRELQASGAPGAAYAIVDQGKVRSGARGTIQAGSDQPVTPDTPFLIGSISKSFTALAIMQLVEAKKVNLDAGIDTYLAVFRGQSSGATRTRTTEFSGH</sequence>
<name>A0ABT0BKY2_9SPHN</name>
<proteinExistence type="predicted"/>
<keyword evidence="1" id="KW-0732">Signal</keyword>